<evidence type="ECO:0000313" key="2">
    <source>
        <dbReference type="Proteomes" id="UP000094065"/>
    </source>
</evidence>
<reference evidence="1 2" key="1">
    <citation type="submission" date="2016-06" db="EMBL/GenBank/DDBJ databases">
        <title>Evolution of pathogenesis and genome organization in the Tremellales.</title>
        <authorList>
            <person name="Cuomo C."/>
            <person name="Litvintseva A."/>
            <person name="Heitman J."/>
            <person name="Chen Y."/>
            <person name="Sun S."/>
            <person name="Springer D."/>
            <person name="Dromer F."/>
            <person name="Young S."/>
            <person name="Zeng Q."/>
            <person name="Chapman S."/>
            <person name="Gujja S."/>
            <person name="Saif S."/>
            <person name="Birren B."/>
        </authorList>
    </citation>
    <scope>NUCLEOTIDE SEQUENCE [LARGE SCALE GENOMIC DNA]</scope>
    <source>
        <strain evidence="1 2">CBS 6039</strain>
    </source>
</reference>
<evidence type="ECO:0000313" key="1">
    <source>
        <dbReference type="EMBL" id="ODN75112.1"/>
    </source>
</evidence>
<accession>A0A1E3HFJ8</accession>
<comment type="caution">
    <text evidence="1">The sequence shown here is derived from an EMBL/GenBank/DDBJ whole genome shotgun (WGS) entry which is preliminary data.</text>
</comment>
<name>A0A1E3HFJ8_9TREE</name>
<keyword evidence="2" id="KW-1185">Reference proteome</keyword>
<proteinExistence type="predicted"/>
<dbReference type="AlphaFoldDB" id="A0A1E3HFJ8"/>
<dbReference type="EMBL" id="AWGJ01000010">
    <property type="protein sequence ID" value="ODN75112.1"/>
    <property type="molecule type" value="Genomic_DNA"/>
</dbReference>
<dbReference type="RefSeq" id="XP_018990762.1">
    <property type="nucleotide sequence ID" value="XM_019140787.1"/>
</dbReference>
<dbReference type="Proteomes" id="UP000094065">
    <property type="component" value="Unassembled WGS sequence"/>
</dbReference>
<dbReference type="OrthoDB" id="10283147at2759"/>
<dbReference type="GeneID" id="30157635"/>
<gene>
    <name evidence="1" type="ORF">L202_06326</name>
</gene>
<protein>
    <submittedName>
        <fullName evidence="1">Uncharacterized protein</fullName>
    </submittedName>
</protein>
<sequence>MVSVCEHERPEASGLTSTACDITHLPFPPEVTLLIYDYYTDVPLPGSREYTDLLCLDRTTFTKKISGLYENVILSSRNVEAFFRPWREWYAKALGPPDPWDFRRPVPSDMCHIRSFIANTPIQHLTFADTTSLTMTLQFYHDWQTSVWCKARLSSPHVSPGKIFLQLSRVSFLAPSLRQSSIDHGLWPNFGSLSTGLWRWVSTNSVSLQVPKEPLDRGVVEAMSEYLKWQEKAGFELLVLDDAVPQDLPWAPIEERMSVKYITKGRELEDRLGVKDSVALYNLSPRDATQWLMDLAERSLYSIPSISSSVL</sequence>
<organism evidence="1 2">
    <name type="scientific">Cryptococcus amylolentus CBS 6039</name>
    <dbReference type="NCBI Taxonomy" id="1295533"/>
    <lineage>
        <taxon>Eukaryota</taxon>
        <taxon>Fungi</taxon>
        <taxon>Dikarya</taxon>
        <taxon>Basidiomycota</taxon>
        <taxon>Agaricomycotina</taxon>
        <taxon>Tremellomycetes</taxon>
        <taxon>Tremellales</taxon>
        <taxon>Cryptococcaceae</taxon>
        <taxon>Cryptococcus</taxon>
    </lineage>
</organism>